<accession>A0ABQ0LDC3</accession>
<evidence type="ECO:0000313" key="2">
    <source>
        <dbReference type="EMBL" id="GAT49109.1"/>
    </source>
</evidence>
<feature type="region of interest" description="Disordered" evidence="1">
    <location>
        <begin position="1"/>
        <end position="31"/>
    </location>
</feature>
<name>A0ABQ0LDC3_MYCCL</name>
<organism evidence="2 3">
    <name type="scientific">Mycena chlorophos</name>
    <name type="common">Agaric fungus</name>
    <name type="synonym">Agaricus chlorophos</name>
    <dbReference type="NCBI Taxonomy" id="658473"/>
    <lineage>
        <taxon>Eukaryota</taxon>
        <taxon>Fungi</taxon>
        <taxon>Dikarya</taxon>
        <taxon>Basidiomycota</taxon>
        <taxon>Agaricomycotina</taxon>
        <taxon>Agaricomycetes</taxon>
        <taxon>Agaricomycetidae</taxon>
        <taxon>Agaricales</taxon>
        <taxon>Marasmiineae</taxon>
        <taxon>Mycenaceae</taxon>
        <taxon>Mycena</taxon>
    </lineage>
</organism>
<protein>
    <submittedName>
        <fullName evidence="2">Uncharacterized protein</fullName>
    </submittedName>
</protein>
<dbReference type="Proteomes" id="UP000815677">
    <property type="component" value="Unassembled WGS sequence"/>
</dbReference>
<proteinExistence type="predicted"/>
<keyword evidence="3" id="KW-1185">Reference proteome</keyword>
<evidence type="ECO:0000256" key="1">
    <source>
        <dbReference type="SAM" id="MobiDB-lite"/>
    </source>
</evidence>
<evidence type="ECO:0000313" key="3">
    <source>
        <dbReference type="Proteomes" id="UP000815677"/>
    </source>
</evidence>
<sequence>MPHTTPTELQTAPQPANRAASLTVSPQSPGRTRQQYISQHHIAQSRRARVPGPYIFEPYQDLSETTPEPADHPTPQPQAVTVGANAILGVQLLWPLRFTLVLAGTAALYATYAVKDAESITTLVVRLSLFGLVCALPWGTSNLDLAVSRLLQVAALCIIAALGLNELRRQGSADLGTIALRWFLDSLGTLLGTCVRSSGKVFDLLGESWQILKCVCRRLFKRKKQVDPGVDSGYELLAQTVSTADEEESEEGSSAVDA</sequence>
<gene>
    <name evidence="2" type="ORF">MCHLO_06463</name>
</gene>
<dbReference type="EMBL" id="DF845271">
    <property type="protein sequence ID" value="GAT49109.1"/>
    <property type="molecule type" value="Genomic_DNA"/>
</dbReference>
<reference evidence="2" key="1">
    <citation type="submission" date="2014-09" db="EMBL/GenBank/DDBJ databases">
        <title>Genome sequence of the luminous mushroom Mycena chlorophos for searching fungal bioluminescence genes.</title>
        <authorList>
            <person name="Tanaka Y."/>
            <person name="Kasuga D."/>
            <person name="Oba Y."/>
            <person name="Hase S."/>
            <person name="Sato K."/>
            <person name="Oba Y."/>
            <person name="Sakakibara Y."/>
        </authorList>
    </citation>
    <scope>NUCLEOTIDE SEQUENCE</scope>
</reference>